<sequence>MSPPSQDRNETFATNPHSLFTSFNLFLPNNGTLTGISHIPTSGPLSTSSTKPLLIAIHGATCSAHNYDPNPTYTAATYSSLTGISFVALNRPNYVGTSGWLRKTDTFSKPAEGVSGFEEEARWLHEVIFPALWREFGVKNGCTSLVTTSHSMAVAVTVIAAGLYSETAVEERLYPWAGMVGFGLGEEPTQTMMRGNERLGNAKWDPSELPLGNEEGVHIGPFLKEDKIALMLGPEGVCEEGLRELVWKQNTPFPLSEVVDLNGVWQERKEEFKAKVEIPVLYGIGTMEWLWKSEERHLEMFTKGFVKAPRVEGAVVKGAPHAIEWSPMAAGWWLRVFGWATEVAASREVESWDVKGFE</sequence>
<organism evidence="1 2">
    <name type="scientific">Zasmidium cellare</name>
    <name type="common">Wine cellar mold</name>
    <name type="synonym">Racodium cellare</name>
    <dbReference type="NCBI Taxonomy" id="395010"/>
    <lineage>
        <taxon>Eukaryota</taxon>
        <taxon>Fungi</taxon>
        <taxon>Dikarya</taxon>
        <taxon>Ascomycota</taxon>
        <taxon>Pezizomycotina</taxon>
        <taxon>Dothideomycetes</taxon>
        <taxon>Dothideomycetidae</taxon>
        <taxon>Mycosphaerellales</taxon>
        <taxon>Mycosphaerellaceae</taxon>
        <taxon>Zasmidium</taxon>
    </lineage>
</organism>
<reference evidence="1 2" key="1">
    <citation type="journal article" date="2023" name="G3 (Bethesda)">
        <title>A chromosome-level genome assembly of Zasmidium syzygii isolated from banana leaves.</title>
        <authorList>
            <person name="van Westerhoven A.C."/>
            <person name="Mehrabi R."/>
            <person name="Talebi R."/>
            <person name="Steentjes M.B.F."/>
            <person name="Corcolon B."/>
            <person name="Chong P.A."/>
            <person name="Kema G.H.J."/>
            <person name="Seidl M.F."/>
        </authorList>
    </citation>
    <scope>NUCLEOTIDE SEQUENCE [LARGE SCALE GENOMIC DNA]</scope>
    <source>
        <strain evidence="1 2">P124</strain>
    </source>
</reference>
<keyword evidence="2" id="KW-1185">Reference proteome</keyword>
<dbReference type="Proteomes" id="UP001305779">
    <property type="component" value="Unassembled WGS sequence"/>
</dbReference>
<dbReference type="EMBL" id="JAXOVC010000011">
    <property type="protein sequence ID" value="KAK4495576.1"/>
    <property type="molecule type" value="Genomic_DNA"/>
</dbReference>
<gene>
    <name evidence="1" type="ORF">PRZ48_012844</name>
</gene>
<dbReference type="SUPFAM" id="SSF53474">
    <property type="entry name" value="alpha/beta-Hydrolases"/>
    <property type="match status" value="1"/>
</dbReference>
<protein>
    <recommendedName>
        <fullName evidence="3">AB hydrolase-1 domain-containing protein</fullName>
    </recommendedName>
</protein>
<dbReference type="Gene3D" id="3.40.50.1820">
    <property type="entry name" value="alpha/beta hydrolase"/>
    <property type="match status" value="1"/>
</dbReference>
<comment type="caution">
    <text evidence="1">The sequence shown here is derived from an EMBL/GenBank/DDBJ whole genome shotgun (WGS) entry which is preliminary data.</text>
</comment>
<evidence type="ECO:0008006" key="3">
    <source>
        <dbReference type="Google" id="ProtNLM"/>
    </source>
</evidence>
<accession>A0ABR0E2X7</accession>
<dbReference type="InterPro" id="IPR029058">
    <property type="entry name" value="AB_hydrolase_fold"/>
</dbReference>
<evidence type="ECO:0000313" key="2">
    <source>
        <dbReference type="Proteomes" id="UP001305779"/>
    </source>
</evidence>
<name>A0ABR0E2X7_ZASCE</name>
<proteinExistence type="predicted"/>
<evidence type="ECO:0000313" key="1">
    <source>
        <dbReference type="EMBL" id="KAK4495576.1"/>
    </source>
</evidence>